<dbReference type="OrthoDB" id="9805821at2"/>
<reference evidence="7 8" key="1">
    <citation type="submission" date="2018-10" db="EMBL/GenBank/DDBJ databases">
        <title>Phylogenomics of Brevibacillus.</title>
        <authorList>
            <person name="Dunlap C."/>
        </authorList>
    </citation>
    <scope>NUCLEOTIDE SEQUENCE [LARGE SCALE GENOMIC DNA]</scope>
    <source>
        <strain evidence="7 8">JCM 15716</strain>
    </source>
</reference>
<dbReference type="Gene3D" id="3.20.20.300">
    <property type="entry name" value="Glycoside hydrolase, family 3, N-terminal domain"/>
    <property type="match status" value="1"/>
</dbReference>
<dbReference type="InterPro" id="IPR036962">
    <property type="entry name" value="Glyco_hydro_3_N_sf"/>
</dbReference>
<name>A0A3M8DSR4_9BACL</name>
<organism evidence="7 8">
    <name type="scientific">Brevibacillus fluminis</name>
    <dbReference type="NCBI Taxonomy" id="511487"/>
    <lineage>
        <taxon>Bacteria</taxon>
        <taxon>Bacillati</taxon>
        <taxon>Bacillota</taxon>
        <taxon>Bacilli</taxon>
        <taxon>Bacillales</taxon>
        <taxon>Paenibacillaceae</taxon>
        <taxon>Brevibacillus</taxon>
    </lineage>
</organism>
<evidence type="ECO:0000256" key="1">
    <source>
        <dbReference type="ARBA" id="ARBA00001231"/>
    </source>
</evidence>
<dbReference type="PANTHER" id="PTHR30480">
    <property type="entry name" value="BETA-HEXOSAMINIDASE-RELATED"/>
    <property type="match status" value="1"/>
</dbReference>
<evidence type="ECO:0000313" key="8">
    <source>
        <dbReference type="Proteomes" id="UP000271031"/>
    </source>
</evidence>
<gene>
    <name evidence="7" type="ORF">EDM56_10945</name>
</gene>
<evidence type="ECO:0000313" key="7">
    <source>
        <dbReference type="EMBL" id="RNB90017.1"/>
    </source>
</evidence>
<dbReference type="EC" id="3.2.1.52" evidence="3"/>
<dbReference type="EMBL" id="RHHQ01000008">
    <property type="protein sequence ID" value="RNB90017.1"/>
    <property type="molecule type" value="Genomic_DNA"/>
</dbReference>
<dbReference type="GO" id="GO:0009254">
    <property type="term" value="P:peptidoglycan turnover"/>
    <property type="evidence" value="ECO:0007669"/>
    <property type="project" value="TreeGrafter"/>
</dbReference>
<dbReference type="InterPro" id="IPR001764">
    <property type="entry name" value="Glyco_hydro_3_N"/>
</dbReference>
<protein>
    <recommendedName>
        <fullName evidence="3">beta-N-acetylhexosaminidase</fullName>
        <ecNumber evidence="3">3.2.1.52</ecNumber>
    </recommendedName>
</protein>
<evidence type="ECO:0000259" key="6">
    <source>
        <dbReference type="Pfam" id="PF00933"/>
    </source>
</evidence>
<dbReference type="InterPro" id="IPR017853">
    <property type="entry name" value="GH"/>
</dbReference>
<accession>A0A3M8DSR4</accession>
<comment type="caution">
    <text evidence="7">The sequence shown here is derived from an EMBL/GenBank/DDBJ whole genome shotgun (WGS) entry which is preliminary data.</text>
</comment>
<evidence type="ECO:0000256" key="2">
    <source>
        <dbReference type="ARBA" id="ARBA00005336"/>
    </source>
</evidence>
<keyword evidence="4 7" id="KW-0378">Hydrolase</keyword>
<dbReference type="Proteomes" id="UP000271031">
    <property type="component" value="Unassembled WGS sequence"/>
</dbReference>
<evidence type="ECO:0000256" key="5">
    <source>
        <dbReference type="ARBA" id="ARBA00023295"/>
    </source>
</evidence>
<dbReference type="InterPro" id="IPR036881">
    <property type="entry name" value="Glyco_hydro_3_C_sf"/>
</dbReference>
<dbReference type="PANTHER" id="PTHR30480:SF13">
    <property type="entry name" value="BETA-HEXOSAMINIDASE"/>
    <property type="match status" value="1"/>
</dbReference>
<dbReference type="GO" id="GO:0005975">
    <property type="term" value="P:carbohydrate metabolic process"/>
    <property type="evidence" value="ECO:0007669"/>
    <property type="project" value="InterPro"/>
</dbReference>
<dbReference type="GO" id="GO:0004563">
    <property type="term" value="F:beta-N-acetylhexosaminidase activity"/>
    <property type="evidence" value="ECO:0007669"/>
    <property type="project" value="UniProtKB-EC"/>
</dbReference>
<dbReference type="InterPro" id="IPR050226">
    <property type="entry name" value="NagZ_Beta-hexosaminidase"/>
</dbReference>
<dbReference type="Pfam" id="PF00933">
    <property type="entry name" value="Glyco_hydro_3"/>
    <property type="match status" value="1"/>
</dbReference>
<keyword evidence="5" id="KW-0326">Glycosidase</keyword>
<proteinExistence type="inferred from homology"/>
<comment type="catalytic activity">
    <reaction evidence="1">
        <text>Hydrolysis of terminal non-reducing N-acetyl-D-hexosamine residues in N-acetyl-beta-D-hexosaminides.</text>
        <dbReference type="EC" id="3.2.1.52"/>
    </reaction>
</comment>
<feature type="domain" description="Glycoside hydrolase family 3 N-terminal" evidence="6">
    <location>
        <begin position="30"/>
        <end position="349"/>
    </location>
</feature>
<keyword evidence="8" id="KW-1185">Reference proteome</keyword>
<dbReference type="Gene3D" id="3.40.50.1700">
    <property type="entry name" value="Glycoside hydrolase family 3 C-terminal domain"/>
    <property type="match status" value="1"/>
</dbReference>
<sequence length="575" mass="64339">MRPIDYKGNPYFLTEEDIEWVEQTLADMKVEEKVGQLFCLEGGDVHDERDLQKLLEEIKPGGVMYRPGAAAQLQKTHRYLQDYSSVPLLIAANLEAGGNGIAQEGTYFGKQMQVAATDDEDMAYKLGIVAGREGRAVGCNWAFAPVIDIDVNYVNPITNTRTFGSDPKRVLRMAQAYMKGIHEVGLAVSIKHWPGDGIDARDQHLHPTVNSLSCEEWDETFGNVYERMIEAGAHTVMAGHIMLPAYSRKLRDGIKNEALLPASLAPELLNQLLRNQLGFNGMIVTDASVMGGMMMVGRREETVPGSIAAGCDMFLFVKNLQEDFSFMMKGVEKGIISPERLDDAVRRILATKASLKLHQQKKAGTLVPGASALDLLQCEEHQLWAKECADKSVTLVKDTQQLLPLTLDSHKRILLFVKGDNSEGAIAHKKPVSQAFASALEKEGFIITKFNTNKSYDEIDEYWMESTEAFKQKHDLIIYFSNLETYSNQTVVRLEWQNPFGFDMPWFIEEIPTMFISVANPYHLQDVPRIKTFINGYSSGNEYVIQAIVDKLLGKSAFTGINPIDPFCGYWDATL</sequence>
<dbReference type="AlphaFoldDB" id="A0A3M8DSR4"/>
<evidence type="ECO:0000256" key="3">
    <source>
        <dbReference type="ARBA" id="ARBA00012663"/>
    </source>
</evidence>
<comment type="similarity">
    <text evidence="2">Belongs to the glycosyl hydrolase 3 family.</text>
</comment>
<dbReference type="SUPFAM" id="SSF51445">
    <property type="entry name" value="(Trans)glycosidases"/>
    <property type="match status" value="1"/>
</dbReference>
<evidence type="ECO:0000256" key="4">
    <source>
        <dbReference type="ARBA" id="ARBA00022801"/>
    </source>
</evidence>